<comment type="subcellular location">
    <subcellularLocation>
        <location evidence="1">Membrane</location>
        <topology evidence="1">Multi-pass membrane protein</topology>
    </subcellularLocation>
</comment>
<dbReference type="PANTHER" id="PTHR33514:SF13">
    <property type="entry name" value="PROTEIN ABCI12, CHLOROPLASTIC"/>
    <property type="match status" value="1"/>
</dbReference>
<comment type="caution">
    <text evidence="6">The sequence shown here is derived from an EMBL/GenBank/DDBJ whole genome shotgun (WGS) entry which is preliminary data.</text>
</comment>
<gene>
    <name evidence="6" type="ORF">GCM10008986_10140</name>
</gene>
<keyword evidence="4 5" id="KW-0472">Membrane</keyword>
<organism evidence="6 7">
    <name type="scientific">Salinibacillus aidingensis</name>
    <dbReference type="NCBI Taxonomy" id="237684"/>
    <lineage>
        <taxon>Bacteria</taxon>
        <taxon>Bacillati</taxon>
        <taxon>Bacillota</taxon>
        <taxon>Bacilli</taxon>
        <taxon>Bacillales</taxon>
        <taxon>Bacillaceae</taxon>
        <taxon>Salinibacillus</taxon>
    </lineage>
</organism>
<dbReference type="Pfam" id="PF02361">
    <property type="entry name" value="CbiQ"/>
    <property type="match status" value="1"/>
</dbReference>
<feature type="transmembrane region" description="Helical" evidence="5">
    <location>
        <begin position="24"/>
        <end position="55"/>
    </location>
</feature>
<evidence type="ECO:0000256" key="5">
    <source>
        <dbReference type="SAM" id="Phobius"/>
    </source>
</evidence>
<evidence type="ECO:0000256" key="2">
    <source>
        <dbReference type="ARBA" id="ARBA00022692"/>
    </source>
</evidence>
<dbReference type="InterPro" id="IPR003339">
    <property type="entry name" value="ABC/ECF_trnsptr_transmembrane"/>
</dbReference>
<dbReference type="CDD" id="cd16914">
    <property type="entry name" value="EcfT"/>
    <property type="match status" value="1"/>
</dbReference>
<evidence type="ECO:0000313" key="7">
    <source>
        <dbReference type="Proteomes" id="UP001500880"/>
    </source>
</evidence>
<sequence length="258" mass="29244">MSTMTLYVDRNSILHNTHPLTKLLYVMVSIAITYIIPEVTFVFTVAMITLILLILGKVFRKIVPILGLSIILIISIIIVQGFFHPENQTELFSLGFLTFYQEGLSYAALLTLRVMNMVMSFGILILTTRHDELVEALIKKGLSPKIGYVLLSVLQLIPQMRATMGKITDAQRSRGMETEGNLLVRMKAFFPLIGPVVLNSLNVTRERAIALEVRGFNANRQRSFLNVSKEYRYQKLVQILLWTALIAAIVWRIVTWGS</sequence>
<accession>A0ABN1AYP5</accession>
<feature type="transmembrane region" description="Helical" evidence="5">
    <location>
        <begin position="236"/>
        <end position="254"/>
    </location>
</feature>
<dbReference type="Proteomes" id="UP001500880">
    <property type="component" value="Unassembled WGS sequence"/>
</dbReference>
<evidence type="ECO:0000313" key="6">
    <source>
        <dbReference type="EMBL" id="GAA0486704.1"/>
    </source>
</evidence>
<evidence type="ECO:0000256" key="1">
    <source>
        <dbReference type="ARBA" id="ARBA00004141"/>
    </source>
</evidence>
<feature type="transmembrane region" description="Helical" evidence="5">
    <location>
        <begin position="103"/>
        <end position="126"/>
    </location>
</feature>
<keyword evidence="3 5" id="KW-1133">Transmembrane helix</keyword>
<name>A0ABN1AYP5_9BACI</name>
<protein>
    <submittedName>
        <fullName evidence="6">Energy-coupling factor transporter transmembrane component T</fullName>
    </submittedName>
</protein>
<dbReference type="RefSeq" id="WP_343838345.1">
    <property type="nucleotide sequence ID" value="NZ_BAAADO010000002.1"/>
</dbReference>
<keyword evidence="7" id="KW-1185">Reference proteome</keyword>
<proteinExistence type="predicted"/>
<feature type="transmembrane region" description="Helical" evidence="5">
    <location>
        <begin position="62"/>
        <end position="83"/>
    </location>
</feature>
<keyword evidence="2 5" id="KW-0812">Transmembrane</keyword>
<reference evidence="6 7" key="1">
    <citation type="journal article" date="2019" name="Int. J. Syst. Evol. Microbiol.">
        <title>The Global Catalogue of Microorganisms (GCM) 10K type strain sequencing project: providing services to taxonomists for standard genome sequencing and annotation.</title>
        <authorList>
            <consortium name="The Broad Institute Genomics Platform"/>
            <consortium name="The Broad Institute Genome Sequencing Center for Infectious Disease"/>
            <person name="Wu L."/>
            <person name="Ma J."/>
        </authorList>
    </citation>
    <scope>NUCLEOTIDE SEQUENCE [LARGE SCALE GENOMIC DNA]</scope>
    <source>
        <strain evidence="6 7">JCM 12389</strain>
    </source>
</reference>
<dbReference type="EMBL" id="BAAADO010000002">
    <property type="protein sequence ID" value="GAA0486704.1"/>
    <property type="molecule type" value="Genomic_DNA"/>
</dbReference>
<dbReference type="PANTHER" id="PTHR33514">
    <property type="entry name" value="PROTEIN ABCI12, CHLOROPLASTIC"/>
    <property type="match status" value="1"/>
</dbReference>
<evidence type="ECO:0000256" key="3">
    <source>
        <dbReference type="ARBA" id="ARBA00022989"/>
    </source>
</evidence>
<evidence type="ECO:0000256" key="4">
    <source>
        <dbReference type="ARBA" id="ARBA00023136"/>
    </source>
</evidence>